<keyword evidence="3" id="KW-1185">Reference proteome</keyword>
<name>A0ABU3LIY1_9ACTN</name>
<feature type="compositionally biased region" description="Polar residues" evidence="1">
    <location>
        <begin position="91"/>
        <end position="102"/>
    </location>
</feature>
<gene>
    <name evidence="2" type="ORF">RQC66_00125</name>
</gene>
<comment type="caution">
    <text evidence="2">The sequence shown here is derived from an EMBL/GenBank/DDBJ whole genome shotgun (WGS) entry which is preliminary data.</text>
</comment>
<organism evidence="2 3">
    <name type="scientific">Streptomyces justiciae</name>
    <dbReference type="NCBI Taxonomy" id="2780140"/>
    <lineage>
        <taxon>Bacteria</taxon>
        <taxon>Bacillati</taxon>
        <taxon>Actinomycetota</taxon>
        <taxon>Actinomycetes</taxon>
        <taxon>Kitasatosporales</taxon>
        <taxon>Streptomycetaceae</taxon>
        <taxon>Streptomyces</taxon>
    </lineage>
</organism>
<accession>A0ABU3LIY1</accession>
<dbReference type="RefSeq" id="WP_314196681.1">
    <property type="nucleotide sequence ID" value="NZ_JAVTLL010000001.1"/>
</dbReference>
<proteinExistence type="predicted"/>
<evidence type="ECO:0000256" key="1">
    <source>
        <dbReference type="SAM" id="MobiDB-lite"/>
    </source>
</evidence>
<reference evidence="3" key="1">
    <citation type="submission" date="2023-07" db="EMBL/GenBank/DDBJ databases">
        <title>Draft genome sequence of the endophytic actinobacterium Streptomyces justiciae WPN32, a potential antibiotic producer.</title>
        <authorList>
            <person name="Yasawong M."/>
            <person name="Pana W."/>
            <person name="Ganta P."/>
            <person name="Santapan N."/>
            <person name="Songngamsuk T."/>
            <person name="Phatcharaharikarn M."/>
            <person name="Kerdtoob S."/>
            <person name="Nantapong N."/>
        </authorList>
    </citation>
    <scope>NUCLEOTIDE SEQUENCE [LARGE SCALE GENOMIC DNA]</scope>
    <source>
        <strain evidence="3">WPN32</strain>
    </source>
</reference>
<feature type="region of interest" description="Disordered" evidence="1">
    <location>
        <begin position="62"/>
        <end position="102"/>
    </location>
</feature>
<sequence length="102" mass="10640">MDRQTYGTAVPAKDAKGLTMKIHRHEELGGELGDHLRPTVDAASGNALVLRVTDQRVGLVGQRDGTGGRCRGPGWSGSSRVPAFSCRPGSDCTTPTAHGSPS</sequence>
<dbReference type="EMBL" id="JAVTLL010000001">
    <property type="protein sequence ID" value="MDT7839125.1"/>
    <property type="molecule type" value="Genomic_DNA"/>
</dbReference>
<dbReference type="Proteomes" id="UP001257948">
    <property type="component" value="Unassembled WGS sequence"/>
</dbReference>
<evidence type="ECO:0000313" key="2">
    <source>
        <dbReference type="EMBL" id="MDT7839125.1"/>
    </source>
</evidence>
<evidence type="ECO:0000313" key="3">
    <source>
        <dbReference type="Proteomes" id="UP001257948"/>
    </source>
</evidence>
<feature type="compositionally biased region" description="Gly residues" evidence="1">
    <location>
        <begin position="64"/>
        <end position="75"/>
    </location>
</feature>
<protein>
    <submittedName>
        <fullName evidence="2">Uncharacterized protein</fullName>
    </submittedName>
</protein>